<dbReference type="WBParaSite" id="ACRNAN_scaffold9708.g26717.t1">
    <property type="protein sequence ID" value="ACRNAN_scaffold9708.g26717.t1"/>
    <property type="gene ID" value="ACRNAN_scaffold9708.g26717"/>
</dbReference>
<organism evidence="1 2">
    <name type="scientific">Acrobeloides nanus</name>
    <dbReference type="NCBI Taxonomy" id="290746"/>
    <lineage>
        <taxon>Eukaryota</taxon>
        <taxon>Metazoa</taxon>
        <taxon>Ecdysozoa</taxon>
        <taxon>Nematoda</taxon>
        <taxon>Chromadorea</taxon>
        <taxon>Rhabditida</taxon>
        <taxon>Tylenchina</taxon>
        <taxon>Cephalobomorpha</taxon>
        <taxon>Cephaloboidea</taxon>
        <taxon>Cephalobidae</taxon>
        <taxon>Acrobeloides</taxon>
    </lineage>
</organism>
<dbReference type="Gene3D" id="1.10.357.10">
    <property type="entry name" value="Tetracycline Repressor, domain 2"/>
    <property type="match status" value="1"/>
</dbReference>
<dbReference type="Proteomes" id="UP000887540">
    <property type="component" value="Unplaced"/>
</dbReference>
<protein>
    <submittedName>
        <fullName evidence="2">Programmed cell death protein 10</fullName>
    </submittedName>
</protein>
<accession>A0A914EQA6</accession>
<sequence>MTDYITLLLNPSAFYRHLDPTRQNQLLALLLDQSLISGDQSKKLMEIIDSLPKNVMMEFSELNSRSSRAEAEVKQQMEKLESQLSPSAKQILEAYRTNMADKEMSRTECNCFAQHSFKSLPPNVQNEFEQFLNQYLSVRKQILTRYGSQAPTQDDIQKANAYVQAAAPQGNMQSNSMNTMAQLDEANKYLNNAKNIINQLVKTNNKK</sequence>
<keyword evidence="1" id="KW-1185">Reference proteome</keyword>
<evidence type="ECO:0000313" key="1">
    <source>
        <dbReference type="Proteomes" id="UP000887540"/>
    </source>
</evidence>
<proteinExistence type="predicted"/>
<reference evidence="2" key="1">
    <citation type="submission" date="2022-11" db="UniProtKB">
        <authorList>
            <consortium name="WormBaseParasite"/>
        </authorList>
    </citation>
    <scope>IDENTIFICATION</scope>
</reference>
<evidence type="ECO:0000313" key="2">
    <source>
        <dbReference type="WBParaSite" id="ACRNAN_scaffold9708.g26717.t1"/>
    </source>
</evidence>
<dbReference type="AlphaFoldDB" id="A0A914EQA6"/>
<name>A0A914EQA6_9BILA</name>